<organism evidence="3 4">
    <name type="scientific">Galendromus occidentalis</name>
    <name type="common">western predatory mite</name>
    <dbReference type="NCBI Taxonomy" id="34638"/>
    <lineage>
        <taxon>Eukaryota</taxon>
        <taxon>Metazoa</taxon>
        <taxon>Ecdysozoa</taxon>
        <taxon>Arthropoda</taxon>
        <taxon>Chelicerata</taxon>
        <taxon>Arachnida</taxon>
        <taxon>Acari</taxon>
        <taxon>Parasitiformes</taxon>
        <taxon>Mesostigmata</taxon>
        <taxon>Gamasina</taxon>
        <taxon>Phytoseioidea</taxon>
        <taxon>Phytoseiidae</taxon>
        <taxon>Typhlodrominae</taxon>
        <taxon>Galendromus</taxon>
    </lineage>
</organism>
<evidence type="ECO:0000259" key="2">
    <source>
        <dbReference type="Pfam" id="PF00061"/>
    </source>
</evidence>
<dbReference type="GO" id="GO:0005737">
    <property type="term" value="C:cytoplasm"/>
    <property type="evidence" value="ECO:0007669"/>
    <property type="project" value="TreeGrafter"/>
</dbReference>
<dbReference type="InterPro" id="IPR012674">
    <property type="entry name" value="Calycin"/>
</dbReference>
<name>A0AAJ7SF77_9ACAR</name>
<feature type="domain" description="Lipocalin/cytosolic fatty-acid binding" evidence="2">
    <location>
        <begin position="160"/>
        <end position="241"/>
    </location>
</feature>
<feature type="compositionally biased region" description="Basic and acidic residues" evidence="1">
    <location>
        <begin position="85"/>
        <end position="95"/>
    </location>
</feature>
<keyword evidence="3" id="KW-1185">Reference proteome</keyword>
<gene>
    <name evidence="4" type="primary">LOC114828260</name>
</gene>
<evidence type="ECO:0000313" key="4">
    <source>
        <dbReference type="RefSeq" id="XP_028967505.1"/>
    </source>
</evidence>
<dbReference type="Gene3D" id="2.40.128.20">
    <property type="match status" value="1"/>
</dbReference>
<dbReference type="Proteomes" id="UP000694867">
    <property type="component" value="Unplaced"/>
</dbReference>
<dbReference type="PANTHER" id="PTHR10612:SF34">
    <property type="entry name" value="APOLIPOPROTEIN D"/>
    <property type="match status" value="1"/>
</dbReference>
<feature type="compositionally biased region" description="Basic and acidic residues" evidence="1">
    <location>
        <begin position="39"/>
        <end position="52"/>
    </location>
</feature>
<dbReference type="InterPro" id="IPR000566">
    <property type="entry name" value="Lipocln_cytosolic_FA-bd_dom"/>
</dbReference>
<feature type="compositionally biased region" description="Basic residues" evidence="1">
    <location>
        <begin position="53"/>
        <end position="71"/>
    </location>
</feature>
<dbReference type="Pfam" id="PF00061">
    <property type="entry name" value="Lipocalin"/>
    <property type="match status" value="1"/>
</dbReference>
<feature type="region of interest" description="Disordered" evidence="1">
    <location>
        <begin position="1"/>
        <end position="103"/>
    </location>
</feature>
<dbReference type="KEGG" id="goe:114828260"/>
<evidence type="ECO:0000313" key="3">
    <source>
        <dbReference type="Proteomes" id="UP000694867"/>
    </source>
</evidence>
<protein>
    <submittedName>
        <fullName evidence="4">Uncharacterized protein LOC114828260</fullName>
    </submittedName>
</protein>
<proteinExistence type="predicted"/>
<sequence>MKPDSDNDVDTGAKRKMKDHGDDSSSDYQPISKPRKFREKYQKTNHDEEKKENKKRKQSNKHSFSHKRKKQQPLESNADDNGAQDSDKDKNDNHPPKPSVTNVAKGIVQTVQKFGSDISDATGQLLNNVNSMSPTIETWTKRGQELAEQIRGEGFSIEGEILTNAQGPFSLHMKTPSFEYRSPAFVIDTDYKNYAVIWACQNNLINGFMRRENIWVLSRNKTLDSTIKRALHERLRSKTYATYFLMPTDQTNCK</sequence>
<dbReference type="GO" id="GO:0006629">
    <property type="term" value="P:lipid metabolic process"/>
    <property type="evidence" value="ECO:0007669"/>
    <property type="project" value="TreeGrafter"/>
</dbReference>
<dbReference type="GeneID" id="114828260"/>
<evidence type="ECO:0000256" key="1">
    <source>
        <dbReference type="SAM" id="MobiDB-lite"/>
    </source>
</evidence>
<dbReference type="AlphaFoldDB" id="A0AAJ7SF77"/>
<dbReference type="RefSeq" id="XP_028967505.1">
    <property type="nucleotide sequence ID" value="XM_029111672.1"/>
</dbReference>
<dbReference type="GO" id="GO:0000302">
    <property type="term" value="P:response to reactive oxygen species"/>
    <property type="evidence" value="ECO:0007669"/>
    <property type="project" value="TreeGrafter"/>
</dbReference>
<reference evidence="4" key="1">
    <citation type="submission" date="2025-08" db="UniProtKB">
        <authorList>
            <consortium name="RefSeq"/>
        </authorList>
    </citation>
    <scope>IDENTIFICATION</scope>
</reference>
<accession>A0AAJ7SF77</accession>
<dbReference type="SUPFAM" id="SSF50814">
    <property type="entry name" value="Lipocalins"/>
    <property type="match status" value="1"/>
</dbReference>
<dbReference type="PANTHER" id="PTHR10612">
    <property type="entry name" value="APOLIPOPROTEIN D"/>
    <property type="match status" value="1"/>
</dbReference>